<dbReference type="Pfam" id="PF13020">
    <property type="entry name" value="NOV_C"/>
    <property type="match status" value="1"/>
</dbReference>
<feature type="region of interest" description="Disordered" evidence="1">
    <location>
        <begin position="1"/>
        <end position="23"/>
    </location>
</feature>
<dbReference type="InterPro" id="IPR036890">
    <property type="entry name" value="HATPase_C_sf"/>
</dbReference>
<gene>
    <name evidence="3" type="ORF">UXM345_LOCUS1419</name>
</gene>
<comment type="caution">
    <text evidence="3">The sequence shown here is derived from an EMBL/GenBank/DDBJ whole genome shotgun (WGS) entry which is preliminary data.</text>
</comment>
<dbReference type="Proteomes" id="UP000663842">
    <property type="component" value="Unassembled WGS sequence"/>
</dbReference>
<feature type="compositionally biased region" description="Polar residues" evidence="1">
    <location>
        <begin position="2418"/>
        <end position="2442"/>
    </location>
</feature>
<name>A0A818XMY9_9BILA</name>
<dbReference type="SUPFAM" id="SSF55874">
    <property type="entry name" value="ATPase domain of HSP90 chaperone/DNA topoisomerase II/histidine kinase"/>
    <property type="match status" value="1"/>
</dbReference>
<protein>
    <recommendedName>
        <fullName evidence="2">Protein NO VEIN C-terminal domain-containing protein</fullName>
    </recommendedName>
</protein>
<evidence type="ECO:0000313" key="4">
    <source>
        <dbReference type="Proteomes" id="UP000663842"/>
    </source>
</evidence>
<feature type="domain" description="Protein NO VEIN C-terminal" evidence="2">
    <location>
        <begin position="2539"/>
        <end position="2627"/>
    </location>
</feature>
<accession>A0A818XMY9</accession>
<dbReference type="EMBL" id="CAJOBF010000077">
    <property type="protein sequence ID" value="CAF3740864.1"/>
    <property type="molecule type" value="Genomic_DNA"/>
</dbReference>
<sequence>MSQASTTDHNRRNRKKSSSYHVAQSTDARIVLNNNNQLFSQQLPKPEACSNAQIIIPTPINLLAASNNGQSSSTNVLTIQPNHLFFQQSAIPTGTYHAAPPNIQLAHPIDTINAPFASQAKSSKEELVIDFLCKIILTIHARQEFVSVQRVERETFEHLGIRSFHQIGVDQRNLTPLNNLIQRHKSVKLYMQVFEKVFNLCTLHDLGAILAKVLKLEKYEDAHLGPLEEHPDIKRIFQYTRPTSGKAITEITTSNVINAFLDFQAAYRGAMRIPFDEFLEKLVKDYKVESREQLGIFCRSFPYLTEVTRKLTYEHRRHNRQSELDARSEIMKIAQAKFAELIKEVKFEFQSPLDKKKKSPTIVFDHLISIVEKYLVVSEQKIVQDTLSKFRKDELLQCLFNVSICLGTMKKPDELMVELKKFYQYPIISTVQSATVQNPQLPHMNQSLHNKQYQPASSNQLSLMPNAVMRTTVDTSFANTLSATAPVAGSTIPVAKSRITLKQLCIDLSQYLKTRDSILTVKQWAEVEKTFCSCHGVENFFEFGMINEDDGGRLPLSLMSFLHLYRQRIDPSGQLSVYENAMPMGNRRDLYTFVNQLLRIHDKREDDTHANTLNKSTTNRPVCFSADQLSAIEKGVKHKFGSLLGFQDTNQITNKAKQQQQQQQTHTMIYFEESLLDVVSLNRLGISSTTSSIDEEHLCKLILQCPVMTDLSTWLQWLYFFQAKYGSLKTFITRKKTELDGLLLLETSTHELFRLPIESSLTHFEQELAKMNVRSAVGYLCASIILEYVHVNRLPFSIYRQVMHTWFVLLQSSATFEHVPIEPMEYILEFLTYLPALVGQTLIVQELVLAPLDDVFRIDYKEQKGINNRQRLWLLANDEQKNKLEIWGSALDIKEWKNTNKWMEQKQIQIVSTKKQSIQISHTTEVIVKENVQPDVVETMQKPISPATSSQSYVNNDKEKRITSENDSVRAAFEHIESIRRGFGVNAGLDSTGQSIVSNLQGMIERSLEKLSNDLYSEQGHFVLELIQNADDNQYLSNRLPTLRFALSPERILVCNNEIGFRPMHISAVCNVGASTKGKHKQGYAGHKGIGFKSVFMVSDCPEIYSGSYQFCFDTVHGTQQIGYIRPIWIDEPVEILPSNDEWITRIRLPIKQDKRGDRLQRNFDDIQPILLLFLNRLRRIEIIREDDHQIISNSSFTRIDHAQEQIIELQERTNQTDDVIKHFWLVVKKVIHVPNDLKMKLSEIKCDVESTTIAVAYPLNPIYECSSRQILSTQPLFAYLPLRSYGFRFILQADFEITAARQEVIRDNRWNDWLKSEMVQLFSLAYEQFQHLPELLTKCTLDFHQTNNPLTKIQTLKYFLKLIPMRNEIDPYFNTFVDKSIQGLMGIIRLPVFCHDDEAIIDWVLPSQCVLVRDTFIRKIFSQSLLLSHFNSYYLHEEFLKESDEQILIKLGCRRLDFADILKLIRTLYKQNDQIHSTKTTSIEQIAQWLLCIDYSLQQQRERPGFNHDQDDDTEQTTIAELKQLKIIPLRQQTQLVSIDEFENRTILFPPDKTIKYAKHLKIVLDDLPTIDDRLLYYIEDKYPRRLDSIKALLTTLGLCDARNMRRIYRSHIVPIIRDDSQWSKKPDATLIAYLISIYKELYAPNPEIFAHEMEQLKKFMIIKTLDGKFVRLGSDKTIVHLTALYGCSKSLEYLKLTNHQFTFISNDYIQEYQNELFYHDSERRKFLVFLNELDLSDLFQMNFMDNRFANVEQLVNSPWQNEMSSLSELIHEPFIINDWCSNEFDALISSKDNDFNQCTQLLLYLHQHHRHIAMHYVASVVRSRMRHTNVPPVKGVESSFLRSLRQHAWIPVVGGKLFKPSDVYYLPSNNLLRRYVPHLDPTKIALKDSDFTFNILGLKKDITPMTMLELFMKWSCNLDRDSLYQIINRHVSLATNEPIPCIMPRTKRQSCLDKLENICQVYQMIITADETHSLLVRFRLWPLVFTPRTEDMGDFLFADEVIWNDPHSLLETTNSKMTSRTSTKQYTLIQPYYGQNPLLKAFFINMLQVKQQPTLEDYLPLLSNVSNKKKDYIWRCIDVITNLAFAQNCQTFVQEKSANWTFIPCLGTGSEYRKYSDPIFYPHDMDIARLFSDILSIVNPSGRICTPTLKNMFCSIFGIPNLSDVITILADGDNEHPSMELTDFYLHTIDLIQSFLIKHNSLSETQSNYFQSVFSRMKIVSVDRIRFSYSYKNNTIRALASSKTHSSFMDESVGKFFILKTIEKPEKHISTLVNYLIENELIRQKLAEFIKSLFITYKTKGPDGLTSLRQSLPSQSNTMKWVIAPVIKQPELLFTDHEETDDEQRISLNNASVNISDEAIENMKKESNCLPLKVQPNKVEVEGEVKPLVCFPVKPGTINLSLPSQGKKPQPGSVLKENNFTATSRSDAVTSSESTSITSKNAEEQLKKTADEQVVPKNNFTKTDVNTQSRSNDGERLSDITSVKRSMPSIPTFPTVFEHIRISNIQDFNLSVSNVLPLVGNPSSGNMEDDLKTGRCGEDFVFGYLQWKYPNEQIEWVNQKRESGLPYDIRLVHKTTNDKTELIEVKTTRSYNQNTFQMSIGQIECLLANLDNYSIYRVHYTDDEKLSTITILSQVKVHLQKKNLALSMTIVAKARDK</sequence>
<dbReference type="PANTHER" id="PTHR32387:SF0">
    <property type="entry name" value="PROTEIN NO VEIN"/>
    <property type="match status" value="1"/>
</dbReference>
<feature type="region of interest" description="Disordered" evidence="1">
    <location>
        <begin position="2401"/>
        <end position="2480"/>
    </location>
</feature>
<feature type="compositionally biased region" description="Polar residues" evidence="1">
    <location>
        <begin position="2458"/>
        <end position="2473"/>
    </location>
</feature>
<dbReference type="Gene3D" id="3.30.565.10">
    <property type="entry name" value="Histidine kinase-like ATPase, C-terminal domain"/>
    <property type="match status" value="1"/>
</dbReference>
<dbReference type="PANTHER" id="PTHR32387">
    <property type="entry name" value="WU:FJ29H11"/>
    <property type="match status" value="1"/>
</dbReference>
<dbReference type="InterPro" id="IPR052957">
    <property type="entry name" value="Auxin_embryo_med"/>
</dbReference>
<evidence type="ECO:0000256" key="1">
    <source>
        <dbReference type="SAM" id="MobiDB-lite"/>
    </source>
</evidence>
<proteinExistence type="predicted"/>
<dbReference type="InterPro" id="IPR024975">
    <property type="entry name" value="NOV_C"/>
</dbReference>
<evidence type="ECO:0000259" key="2">
    <source>
        <dbReference type="Pfam" id="PF13020"/>
    </source>
</evidence>
<evidence type="ECO:0000313" key="3">
    <source>
        <dbReference type="EMBL" id="CAF3740864.1"/>
    </source>
</evidence>
<organism evidence="3 4">
    <name type="scientific">Rotaria magnacalcarata</name>
    <dbReference type="NCBI Taxonomy" id="392030"/>
    <lineage>
        <taxon>Eukaryota</taxon>
        <taxon>Metazoa</taxon>
        <taxon>Spiralia</taxon>
        <taxon>Gnathifera</taxon>
        <taxon>Rotifera</taxon>
        <taxon>Eurotatoria</taxon>
        <taxon>Bdelloidea</taxon>
        <taxon>Philodinida</taxon>
        <taxon>Philodinidae</taxon>
        <taxon>Rotaria</taxon>
    </lineage>
</organism>
<reference evidence="3" key="1">
    <citation type="submission" date="2021-02" db="EMBL/GenBank/DDBJ databases">
        <authorList>
            <person name="Nowell W R."/>
        </authorList>
    </citation>
    <scope>NUCLEOTIDE SEQUENCE</scope>
</reference>
<dbReference type="NCBIfam" id="NF047352">
    <property type="entry name" value="P_loop_sacsin"/>
    <property type="match status" value="1"/>
</dbReference>
<feature type="compositionally biased region" description="Basic and acidic residues" evidence="1">
    <location>
        <begin position="2443"/>
        <end position="2453"/>
    </location>
</feature>